<reference evidence="2" key="2">
    <citation type="submission" date="2025-09" db="UniProtKB">
        <authorList>
            <consortium name="Ensembl"/>
        </authorList>
    </citation>
    <scope>IDENTIFICATION</scope>
</reference>
<accession>A0A8D2AXA7</accession>
<organism evidence="2 3">
    <name type="scientific">Sciurus vulgaris</name>
    <name type="common">Eurasian red squirrel</name>
    <dbReference type="NCBI Taxonomy" id="55149"/>
    <lineage>
        <taxon>Eukaryota</taxon>
        <taxon>Metazoa</taxon>
        <taxon>Chordata</taxon>
        <taxon>Craniata</taxon>
        <taxon>Vertebrata</taxon>
        <taxon>Euteleostomi</taxon>
        <taxon>Mammalia</taxon>
        <taxon>Eutheria</taxon>
        <taxon>Euarchontoglires</taxon>
        <taxon>Glires</taxon>
        <taxon>Rodentia</taxon>
        <taxon>Sciuromorpha</taxon>
        <taxon>Sciuridae</taxon>
        <taxon>Sciurinae</taxon>
        <taxon>Sciurini</taxon>
        <taxon>Sciurus</taxon>
    </lineage>
</organism>
<evidence type="ECO:0000256" key="1">
    <source>
        <dbReference type="SAM" id="Phobius"/>
    </source>
</evidence>
<feature type="transmembrane region" description="Helical" evidence="1">
    <location>
        <begin position="89"/>
        <end position="107"/>
    </location>
</feature>
<dbReference type="GeneTree" id="ENSGT00990000213294"/>
<dbReference type="Ensembl" id="ENSSVLT00005006842.1">
    <property type="protein sequence ID" value="ENSSVLP00005006140.1"/>
    <property type="gene ID" value="ENSSVLG00005005003.1"/>
</dbReference>
<feature type="transmembrane region" description="Helical" evidence="1">
    <location>
        <begin position="49"/>
        <end position="69"/>
    </location>
</feature>
<keyword evidence="3" id="KW-1185">Reference proteome</keyword>
<evidence type="ECO:0000313" key="3">
    <source>
        <dbReference type="Proteomes" id="UP000694564"/>
    </source>
</evidence>
<dbReference type="OrthoDB" id="417112at2759"/>
<sequence length="122" mass="13773">MSNGVVCQEASHARVWYTTSGLQLNAQLEGWFSQVQKTKRPARTMIAPHAGYICTVGLVLHMLTNKWIHLLPGEFSSLGLLIMCPSLDVHFPVWIHIGHLCMTFVLTKKFMESYGRQECLNA</sequence>
<reference evidence="2" key="1">
    <citation type="submission" date="2025-08" db="UniProtKB">
        <authorList>
            <consortium name="Ensembl"/>
        </authorList>
    </citation>
    <scope>IDENTIFICATION</scope>
</reference>
<keyword evidence="1" id="KW-0472">Membrane</keyword>
<proteinExistence type="predicted"/>
<dbReference type="NCBIfam" id="TIGR04336">
    <property type="entry name" value="AmmeMemoSam_B"/>
    <property type="match status" value="1"/>
</dbReference>
<keyword evidence="1" id="KW-1133">Transmembrane helix</keyword>
<protein>
    <submittedName>
        <fullName evidence="2">Uncharacterized protein</fullName>
    </submittedName>
</protein>
<keyword evidence="1" id="KW-0812">Transmembrane</keyword>
<dbReference type="AlphaFoldDB" id="A0A8D2AXA7"/>
<dbReference type="Gene3D" id="3.40.830.10">
    <property type="entry name" value="LigB-like"/>
    <property type="match status" value="1"/>
</dbReference>
<evidence type="ECO:0000313" key="2">
    <source>
        <dbReference type="Ensembl" id="ENSSVLP00005006140.1"/>
    </source>
</evidence>
<name>A0A8D2AXA7_SCIVU</name>
<dbReference type="Proteomes" id="UP000694564">
    <property type="component" value="Chromosome 7"/>
</dbReference>